<dbReference type="AlphaFoldDB" id="A0A8T1TS90"/>
<dbReference type="Proteomes" id="UP000688947">
    <property type="component" value="Unassembled WGS sequence"/>
</dbReference>
<protein>
    <submittedName>
        <fullName evidence="1">Uncharacterized protein</fullName>
    </submittedName>
</protein>
<dbReference type="OrthoDB" id="115305at2759"/>
<organism evidence="1 2">
    <name type="scientific">Phytophthora cactorum</name>
    <dbReference type="NCBI Taxonomy" id="29920"/>
    <lineage>
        <taxon>Eukaryota</taxon>
        <taxon>Sar</taxon>
        <taxon>Stramenopiles</taxon>
        <taxon>Oomycota</taxon>
        <taxon>Peronosporomycetes</taxon>
        <taxon>Peronosporales</taxon>
        <taxon>Peronosporaceae</taxon>
        <taxon>Phytophthora</taxon>
    </lineage>
</organism>
<reference evidence="1" key="1">
    <citation type="submission" date="2021-01" db="EMBL/GenBank/DDBJ databases">
        <title>Phytophthora aleatoria, a newly-described species from Pinus radiata is distinct from Phytophthora cactorum isolates based on comparative genomics.</title>
        <authorList>
            <person name="Mcdougal R."/>
            <person name="Panda P."/>
            <person name="Williams N."/>
            <person name="Studholme D.J."/>
        </authorList>
    </citation>
    <scope>NUCLEOTIDE SEQUENCE</scope>
    <source>
        <strain evidence="1">NZFS 3830</strain>
    </source>
</reference>
<sequence>MEHALSAAPAQGRSALKRHEAEARHRVLQLEQARQNHQILPNDYNHQLHLSSFSYLANVMALRRQKMQTQPQFQYVCVPCCCCYGRI</sequence>
<accession>A0A8T1TS90</accession>
<proteinExistence type="predicted"/>
<name>A0A8T1TS90_9STRA</name>
<dbReference type="EMBL" id="JAENGZ010001880">
    <property type="protein sequence ID" value="KAG6945814.1"/>
    <property type="molecule type" value="Genomic_DNA"/>
</dbReference>
<dbReference type="VEuPathDB" id="FungiDB:PC110_g9875"/>
<gene>
    <name evidence="1" type="ORF">JG687_00017113</name>
</gene>
<evidence type="ECO:0000313" key="2">
    <source>
        <dbReference type="Proteomes" id="UP000688947"/>
    </source>
</evidence>
<comment type="caution">
    <text evidence="1">The sequence shown here is derived from an EMBL/GenBank/DDBJ whole genome shotgun (WGS) entry which is preliminary data.</text>
</comment>
<evidence type="ECO:0000313" key="1">
    <source>
        <dbReference type="EMBL" id="KAG6945814.1"/>
    </source>
</evidence>